<keyword evidence="1" id="KW-0472">Membrane</keyword>
<name>A0A1M5AGX8_9BACT</name>
<organism evidence="4 5">
    <name type="scientific">Dysgonomonas macrotermitis</name>
    <dbReference type="NCBI Taxonomy" id="1346286"/>
    <lineage>
        <taxon>Bacteria</taxon>
        <taxon>Pseudomonadati</taxon>
        <taxon>Bacteroidota</taxon>
        <taxon>Bacteroidia</taxon>
        <taxon>Bacteroidales</taxon>
        <taxon>Dysgonomonadaceae</taxon>
        <taxon>Dysgonomonas</taxon>
    </lineage>
</organism>
<dbReference type="InterPro" id="IPR025178">
    <property type="entry name" value="Lnb_N"/>
</dbReference>
<feature type="transmembrane region" description="Helical" evidence="1">
    <location>
        <begin position="294"/>
        <end position="316"/>
    </location>
</feature>
<dbReference type="AlphaFoldDB" id="A0A1M5AGX8"/>
<sequence length="403" mass="46808">MVYMSKKLLYSFILLLFTISISGQNIQLSDSAKVSLLTNTPWDQEVYALFGHTAIRIEDPQNSLDVVFNYGIFDFDSPNFMYRFVKGETDYMVAGYPFSQYLSSYKSRGIGITEQVLNLNQNEKQNIFDALVINALPENRIYRYNYFYDNCSTRPRDIIESNIDGKVRYYPREIKRIESYRYFVHNCVSAQPWVKFGIDLVIGADADKDLTEKQKDFLPANLLRSYKEAIIEGDSIRQRQLVSEERRLSEQVSTTQSKESGFLSPLVVGCILLVISILISYTQIRKSSDLLPRIFDFLLFFTAGLAGSIIFFLMFFSVHPCTSPNWNLVWLNPIQVIAAIFFLIKYSSKYVYYYHFINFAVLILFLLAWFLIPQRLEIAFLPYVLALCVRSGVIAKRKKHLIY</sequence>
<accession>A0A1M5AGX8</accession>
<keyword evidence="1" id="KW-0812">Transmembrane</keyword>
<dbReference type="Pfam" id="PF13387">
    <property type="entry name" value="Lnb_N"/>
    <property type="match status" value="1"/>
</dbReference>
<evidence type="ECO:0000259" key="2">
    <source>
        <dbReference type="Pfam" id="PF13387"/>
    </source>
</evidence>
<feature type="domain" description="Lnb-like transmembrane" evidence="3">
    <location>
        <begin position="258"/>
        <end position="395"/>
    </location>
</feature>
<evidence type="ECO:0000313" key="4">
    <source>
        <dbReference type="EMBL" id="SHF29560.1"/>
    </source>
</evidence>
<feature type="transmembrane region" description="Helical" evidence="1">
    <location>
        <begin position="351"/>
        <end position="372"/>
    </location>
</feature>
<protein>
    <submittedName>
        <fullName evidence="4">Uncharacterized protein</fullName>
    </submittedName>
</protein>
<feature type="transmembrane region" description="Helical" evidence="1">
    <location>
        <begin position="262"/>
        <end position="282"/>
    </location>
</feature>
<feature type="domain" description="Lnb N-terminal periplasmic" evidence="2">
    <location>
        <begin position="30"/>
        <end position="170"/>
    </location>
</feature>
<evidence type="ECO:0000256" key="1">
    <source>
        <dbReference type="SAM" id="Phobius"/>
    </source>
</evidence>
<dbReference type="EMBL" id="FQUC01000005">
    <property type="protein sequence ID" value="SHF29560.1"/>
    <property type="molecule type" value="Genomic_DNA"/>
</dbReference>
<feature type="transmembrane region" description="Helical" evidence="1">
    <location>
        <begin position="328"/>
        <end position="344"/>
    </location>
</feature>
<reference evidence="5" key="1">
    <citation type="submission" date="2016-11" db="EMBL/GenBank/DDBJ databases">
        <authorList>
            <person name="Varghese N."/>
            <person name="Submissions S."/>
        </authorList>
    </citation>
    <scope>NUCLEOTIDE SEQUENCE [LARGE SCALE GENOMIC DNA]</scope>
    <source>
        <strain evidence="5">DSM 27370</strain>
    </source>
</reference>
<evidence type="ECO:0000259" key="3">
    <source>
        <dbReference type="Pfam" id="PF25221"/>
    </source>
</evidence>
<dbReference type="Pfam" id="PF25221">
    <property type="entry name" value="5TMH_Lnb"/>
    <property type="match status" value="1"/>
</dbReference>
<gene>
    <name evidence="4" type="ORF">SAMN05444362_10550</name>
</gene>
<dbReference type="Proteomes" id="UP000184480">
    <property type="component" value="Unassembled WGS sequence"/>
</dbReference>
<evidence type="ECO:0000313" key="5">
    <source>
        <dbReference type="Proteomes" id="UP000184480"/>
    </source>
</evidence>
<dbReference type="InterPro" id="IPR057436">
    <property type="entry name" value="5TMH_Lnb"/>
</dbReference>
<keyword evidence="1" id="KW-1133">Transmembrane helix</keyword>
<feature type="transmembrane region" description="Helical" evidence="1">
    <location>
        <begin position="378"/>
        <end position="395"/>
    </location>
</feature>
<keyword evidence="5" id="KW-1185">Reference proteome</keyword>
<proteinExistence type="predicted"/>
<dbReference type="STRING" id="1346286.SAMN05444362_10550"/>